<dbReference type="Pfam" id="PF00126">
    <property type="entry name" value="HTH_1"/>
    <property type="match status" value="1"/>
</dbReference>
<dbReference type="InterPro" id="IPR005119">
    <property type="entry name" value="LysR_subst-bd"/>
</dbReference>
<accession>A0ABV6C9M0</accession>
<organism evidence="6 7">
    <name type="scientific">Thorsellia kenyensis</name>
    <dbReference type="NCBI Taxonomy" id="1549888"/>
    <lineage>
        <taxon>Bacteria</taxon>
        <taxon>Pseudomonadati</taxon>
        <taxon>Pseudomonadota</taxon>
        <taxon>Gammaproteobacteria</taxon>
        <taxon>Enterobacterales</taxon>
        <taxon>Thorselliaceae</taxon>
        <taxon>Thorsellia</taxon>
    </lineage>
</organism>
<feature type="domain" description="HTH lysR-type" evidence="5">
    <location>
        <begin position="7"/>
        <end position="64"/>
    </location>
</feature>
<gene>
    <name evidence="6" type="ORF">ACFFIT_06155</name>
</gene>
<dbReference type="Gene3D" id="3.40.190.290">
    <property type="match status" value="1"/>
</dbReference>
<dbReference type="EMBL" id="JBHLXE010000070">
    <property type="protein sequence ID" value="MFC0179669.1"/>
    <property type="molecule type" value="Genomic_DNA"/>
</dbReference>
<evidence type="ECO:0000256" key="1">
    <source>
        <dbReference type="ARBA" id="ARBA00009437"/>
    </source>
</evidence>
<proteinExistence type="inferred from homology"/>
<evidence type="ECO:0000313" key="7">
    <source>
        <dbReference type="Proteomes" id="UP001589758"/>
    </source>
</evidence>
<keyword evidence="4" id="KW-0804">Transcription</keyword>
<keyword evidence="2" id="KW-0805">Transcription regulation</keyword>
<evidence type="ECO:0000256" key="3">
    <source>
        <dbReference type="ARBA" id="ARBA00023125"/>
    </source>
</evidence>
<comment type="caution">
    <text evidence="6">The sequence shown here is derived from an EMBL/GenBank/DDBJ whole genome shotgun (WGS) entry which is preliminary data.</text>
</comment>
<dbReference type="PANTHER" id="PTHR30126">
    <property type="entry name" value="HTH-TYPE TRANSCRIPTIONAL REGULATOR"/>
    <property type="match status" value="1"/>
</dbReference>
<comment type="similarity">
    <text evidence="1">Belongs to the LysR transcriptional regulatory family.</text>
</comment>
<dbReference type="SUPFAM" id="SSF46785">
    <property type="entry name" value="Winged helix' DNA-binding domain"/>
    <property type="match status" value="1"/>
</dbReference>
<dbReference type="InterPro" id="IPR036390">
    <property type="entry name" value="WH_DNA-bd_sf"/>
</dbReference>
<dbReference type="InterPro" id="IPR036388">
    <property type="entry name" value="WH-like_DNA-bd_sf"/>
</dbReference>
<dbReference type="PANTHER" id="PTHR30126:SF22">
    <property type="entry name" value="HTH-TYPE TRANSCRIPTIONAL REGULATOR YHAJ-RELATED"/>
    <property type="match status" value="1"/>
</dbReference>
<dbReference type="Gene3D" id="1.10.10.10">
    <property type="entry name" value="Winged helix-like DNA-binding domain superfamily/Winged helix DNA-binding domain"/>
    <property type="match status" value="1"/>
</dbReference>
<sequence length="308" mass="34627">MSKKPQLSLEALRIIDAIDRCGSFAAAAHHLHKVPSAITYSIQKLEEELDTMIFDRSGHKTQFTKAGLFLLEQGRIILNTADELGQTVQAIASGWESQFVIVCEAIYPQHLLFPFIEELNEQSKTQIILRTEVLSGAFERLRSGDADVLIAIDAPEHESSENMKKRIIGLEMVFVASPSHPIHQEKFPFLDEVREKYQSVVISDTAKNFTALTKHVLPKQSRLVVSSLADKRLAILAGLGIATLPYYYVKDDIQAGRLKMLGSTEDIIKKDLMLFWKRDNMGKAKSIAIQKLPKLIEKTLRTPQNLFG</sequence>
<evidence type="ECO:0000259" key="5">
    <source>
        <dbReference type="PROSITE" id="PS50931"/>
    </source>
</evidence>
<keyword evidence="7" id="KW-1185">Reference proteome</keyword>
<evidence type="ECO:0000256" key="4">
    <source>
        <dbReference type="ARBA" id="ARBA00023163"/>
    </source>
</evidence>
<keyword evidence="3" id="KW-0238">DNA-binding</keyword>
<dbReference type="RefSeq" id="WP_385876771.1">
    <property type="nucleotide sequence ID" value="NZ_JBHLXE010000070.1"/>
</dbReference>
<evidence type="ECO:0000256" key="2">
    <source>
        <dbReference type="ARBA" id="ARBA00023015"/>
    </source>
</evidence>
<dbReference type="PROSITE" id="PS50931">
    <property type="entry name" value="HTH_LYSR"/>
    <property type="match status" value="1"/>
</dbReference>
<dbReference type="Pfam" id="PF03466">
    <property type="entry name" value="LysR_substrate"/>
    <property type="match status" value="1"/>
</dbReference>
<dbReference type="SUPFAM" id="SSF53850">
    <property type="entry name" value="Periplasmic binding protein-like II"/>
    <property type="match status" value="1"/>
</dbReference>
<dbReference type="Proteomes" id="UP001589758">
    <property type="component" value="Unassembled WGS sequence"/>
</dbReference>
<reference evidence="6 7" key="1">
    <citation type="submission" date="2024-09" db="EMBL/GenBank/DDBJ databases">
        <authorList>
            <person name="Sun Q."/>
            <person name="Mori K."/>
        </authorList>
    </citation>
    <scope>NUCLEOTIDE SEQUENCE [LARGE SCALE GENOMIC DNA]</scope>
    <source>
        <strain evidence="6 7">CCM 8545</strain>
    </source>
</reference>
<dbReference type="InterPro" id="IPR000847">
    <property type="entry name" value="LysR_HTH_N"/>
</dbReference>
<name>A0ABV6C9M0_9GAMM</name>
<evidence type="ECO:0000313" key="6">
    <source>
        <dbReference type="EMBL" id="MFC0179669.1"/>
    </source>
</evidence>
<protein>
    <submittedName>
        <fullName evidence="6">LysR family transcriptional regulator</fullName>
    </submittedName>
</protein>